<name>A0A382GLE7_9ZZZZ</name>
<dbReference type="AlphaFoldDB" id="A0A382GLE7"/>
<sequence>MACIGSVNTGSDLNYIAPAEINYRQYFARNQARLDPIEGIWTEYVVGTLYHNGKVLQRKEIPKRARWIVIKKEESYKILNEYGEQNKYVANFKQKTNENAFTFDCYFIKTKDHIRTEAKLVDGNRIEMAYDAPKGVFEENYHEFMATDLPEEEQKQLQLHWQFNWLKTFPLDLEDNR</sequence>
<reference evidence="1" key="1">
    <citation type="submission" date="2018-05" db="EMBL/GenBank/DDBJ databases">
        <authorList>
            <person name="Lanie J.A."/>
            <person name="Ng W.-L."/>
            <person name="Kazmierczak K.M."/>
            <person name="Andrzejewski T.M."/>
            <person name="Davidsen T.M."/>
            <person name="Wayne K.J."/>
            <person name="Tettelin H."/>
            <person name="Glass J.I."/>
            <person name="Rusch D."/>
            <person name="Podicherti R."/>
            <person name="Tsui H.-C.T."/>
            <person name="Winkler M.E."/>
        </authorList>
    </citation>
    <scope>NUCLEOTIDE SEQUENCE</scope>
</reference>
<protein>
    <submittedName>
        <fullName evidence="1">Uncharacterized protein</fullName>
    </submittedName>
</protein>
<dbReference type="EMBL" id="UINC01056090">
    <property type="protein sequence ID" value="SVB75712.1"/>
    <property type="molecule type" value="Genomic_DNA"/>
</dbReference>
<proteinExistence type="predicted"/>
<accession>A0A382GLE7</accession>
<gene>
    <name evidence="1" type="ORF">METZ01_LOCUS228566</name>
</gene>
<organism evidence="1">
    <name type="scientific">marine metagenome</name>
    <dbReference type="NCBI Taxonomy" id="408172"/>
    <lineage>
        <taxon>unclassified sequences</taxon>
        <taxon>metagenomes</taxon>
        <taxon>ecological metagenomes</taxon>
    </lineage>
</organism>
<evidence type="ECO:0000313" key="1">
    <source>
        <dbReference type="EMBL" id="SVB75712.1"/>
    </source>
</evidence>